<dbReference type="Proteomes" id="UP000319731">
    <property type="component" value="Unassembled WGS sequence"/>
</dbReference>
<evidence type="ECO:0000256" key="2">
    <source>
        <dbReference type="ARBA" id="ARBA00022801"/>
    </source>
</evidence>
<dbReference type="InterPro" id="IPR002509">
    <property type="entry name" value="NODB_dom"/>
</dbReference>
<proteinExistence type="predicted"/>
<name>A0A507CET1_9FUNG</name>
<reference evidence="6 7" key="1">
    <citation type="journal article" date="2019" name="Sci. Rep.">
        <title>Comparative genomics of chytrid fungi reveal insights into the obligate biotrophic and pathogenic lifestyle of Synchytrium endobioticum.</title>
        <authorList>
            <person name="van de Vossenberg B.T.L.H."/>
            <person name="Warris S."/>
            <person name="Nguyen H.D.T."/>
            <person name="van Gent-Pelzer M.P.E."/>
            <person name="Joly D.L."/>
            <person name="van de Geest H.C."/>
            <person name="Bonants P.J.M."/>
            <person name="Smith D.S."/>
            <person name="Levesque C.A."/>
            <person name="van der Lee T.A.J."/>
        </authorList>
    </citation>
    <scope>NUCLEOTIDE SEQUENCE [LARGE SCALE GENOMIC DNA]</scope>
    <source>
        <strain evidence="6 7">JEL517</strain>
    </source>
</reference>
<dbReference type="InterPro" id="IPR050248">
    <property type="entry name" value="Polysacc_deacetylase_ArnD"/>
</dbReference>
<dbReference type="GO" id="GO:0004099">
    <property type="term" value="F:chitin deacetylase activity"/>
    <property type="evidence" value="ECO:0007669"/>
    <property type="project" value="TreeGrafter"/>
</dbReference>
<dbReference type="GeneID" id="42003001"/>
<keyword evidence="3" id="KW-1133">Transmembrane helix</keyword>
<keyword evidence="3" id="KW-0812">Transmembrane</keyword>
<evidence type="ECO:0000256" key="4">
    <source>
        <dbReference type="SAM" id="SignalP"/>
    </source>
</evidence>
<sequence>MAKRTATLLAATALFSGTWAQYNASSFPKPGSMYSVAQCAANAGICLPGQWPTPDRVPAVVPEWVASINLTGLASATIRPASMQFSVACDPTLIDYYGANGVCDFTCVGCTRAGNPSVGGEYTTCPTKGDWATTYDDGSSNNTVPVLDHLKSLGVHATFFVIGSRVLQRPDILLRTYNEGHQICLHTWAHAAPTAMTNEQIVTDTYWTAKAVYQVLGIVPTCTRTPYGDQDDRTRSVYKAMGLRMMGWNRDTSDWKSNNPALNFTPSWIIGNVSQWVAAAPNLTTGIISLEHDLYTVTAAYALPAQDLITQAGFKIKTVADCLSYTNMYQSITNPTGTNMNLTSLSMYSDGGVLKVGTSATSGVNPGAVLGLATLLICIGINLLFFI</sequence>
<evidence type="ECO:0000313" key="7">
    <source>
        <dbReference type="Proteomes" id="UP000319731"/>
    </source>
</evidence>
<dbReference type="GO" id="GO:0046872">
    <property type="term" value="F:metal ion binding"/>
    <property type="evidence" value="ECO:0007669"/>
    <property type="project" value="UniProtKB-KW"/>
</dbReference>
<dbReference type="GO" id="GO:0005975">
    <property type="term" value="P:carbohydrate metabolic process"/>
    <property type="evidence" value="ECO:0007669"/>
    <property type="project" value="InterPro"/>
</dbReference>
<keyword evidence="2" id="KW-0378">Hydrolase</keyword>
<evidence type="ECO:0000259" key="5">
    <source>
        <dbReference type="PROSITE" id="PS51677"/>
    </source>
</evidence>
<dbReference type="PROSITE" id="PS51677">
    <property type="entry name" value="NODB"/>
    <property type="match status" value="1"/>
</dbReference>
<dbReference type="Gene3D" id="3.20.20.370">
    <property type="entry name" value="Glycoside hydrolase/deacetylase"/>
    <property type="match status" value="1"/>
</dbReference>
<keyword evidence="4" id="KW-0732">Signal</keyword>
<dbReference type="GO" id="GO:0009272">
    <property type="term" value="P:fungal-type cell wall biogenesis"/>
    <property type="evidence" value="ECO:0007669"/>
    <property type="project" value="UniProtKB-ARBA"/>
</dbReference>
<evidence type="ECO:0000313" key="6">
    <source>
        <dbReference type="EMBL" id="TPX36023.1"/>
    </source>
</evidence>
<dbReference type="STRING" id="1806994.A0A507CET1"/>
<gene>
    <name evidence="6" type="ORF">SmJEL517_g01776</name>
</gene>
<accession>A0A507CET1</accession>
<keyword evidence="7" id="KW-1185">Reference proteome</keyword>
<dbReference type="GO" id="GO:0016020">
    <property type="term" value="C:membrane"/>
    <property type="evidence" value="ECO:0007669"/>
    <property type="project" value="TreeGrafter"/>
</dbReference>
<feature type="chain" id="PRO_5021284650" description="NodB homology domain-containing protein" evidence="4">
    <location>
        <begin position="21"/>
        <end position="387"/>
    </location>
</feature>
<keyword evidence="1" id="KW-0479">Metal-binding</keyword>
<dbReference type="SUPFAM" id="SSF88713">
    <property type="entry name" value="Glycoside hydrolase/deacetylase"/>
    <property type="match status" value="1"/>
</dbReference>
<dbReference type="AlphaFoldDB" id="A0A507CET1"/>
<feature type="transmembrane region" description="Helical" evidence="3">
    <location>
        <begin position="368"/>
        <end position="386"/>
    </location>
</feature>
<evidence type="ECO:0000256" key="1">
    <source>
        <dbReference type="ARBA" id="ARBA00022723"/>
    </source>
</evidence>
<organism evidence="6 7">
    <name type="scientific">Synchytrium microbalum</name>
    <dbReference type="NCBI Taxonomy" id="1806994"/>
    <lineage>
        <taxon>Eukaryota</taxon>
        <taxon>Fungi</taxon>
        <taxon>Fungi incertae sedis</taxon>
        <taxon>Chytridiomycota</taxon>
        <taxon>Chytridiomycota incertae sedis</taxon>
        <taxon>Chytridiomycetes</taxon>
        <taxon>Synchytriales</taxon>
        <taxon>Synchytriaceae</taxon>
        <taxon>Synchytrium</taxon>
    </lineage>
</organism>
<dbReference type="EMBL" id="QEAO01000006">
    <property type="protein sequence ID" value="TPX36023.1"/>
    <property type="molecule type" value="Genomic_DNA"/>
</dbReference>
<dbReference type="Pfam" id="PF01522">
    <property type="entry name" value="Polysacc_deac_1"/>
    <property type="match status" value="1"/>
</dbReference>
<comment type="caution">
    <text evidence="6">The sequence shown here is derived from an EMBL/GenBank/DDBJ whole genome shotgun (WGS) entry which is preliminary data.</text>
</comment>
<keyword evidence="3" id="KW-0472">Membrane</keyword>
<dbReference type="InterPro" id="IPR011330">
    <property type="entry name" value="Glyco_hydro/deAcase_b/a-brl"/>
</dbReference>
<feature type="domain" description="NodB homology" evidence="5">
    <location>
        <begin position="129"/>
        <end position="317"/>
    </location>
</feature>
<protein>
    <recommendedName>
        <fullName evidence="5">NodB homology domain-containing protein</fullName>
    </recommendedName>
</protein>
<dbReference type="PANTHER" id="PTHR10587:SF133">
    <property type="entry name" value="CHITIN DEACETYLASE 1-RELATED"/>
    <property type="match status" value="1"/>
</dbReference>
<evidence type="ECO:0000256" key="3">
    <source>
        <dbReference type="SAM" id="Phobius"/>
    </source>
</evidence>
<dbReference type="PANTHER" id="PTHR10587">
    <property type="entry name" value="GLYCOSYL TRANSFERASE-RELATED"/>
    <property type="match status" value="1"/>
</dbReference>
<feature type="signal peptide" evidence="4">
    <location>
        <begin position="1"/>
        <end position="20"/>
    </location>
</feature>
<dbReference type="OrthoDB" id="407355at2759"/>
<dbReference type="RefSeq" id="XP_031026408.1">
    <property type="nucleotide sequence ID" value="XM_031167704.1"/>
</dbReference>